<protein>
    <submittedName>
        <fullName evidence="1">Uncharacterized protein</fullName>
    </submittedName>
</protein>
<organism evidence="1 2">
    <name type="scientific">Araneus ventricosus</name>
    <name type="common">Orbweaver spider</name>
    <name type="synonym">Epeira ventricosa</name>
    <dbReference type="NCBI Taxonomy" id="182803"/>
    <lineage>
        <taxon>Eukaryota</taxon>
        <taxon>Metazoa</taxon>
        <taxon>Ecdysozoa</taxon>
        <taxon>Arthropoda</taxon>
        <taxon>Chelicerata</taxon>
        <taxon>Arachnida</taxon>
        <taxon>Araneae</taxon>
        <taxon>Araneomorphae</taxon>
        <taxon>Entelegynae</taxon>
        <taxon>Araneoidea</taxon>
        <taxon>Araneidae</taxon>
        <taxon>Araneus</taxon>
    </lineage>
</organism>
<proteinExistence type="predicted"/>
<evidence type="ECO:0000313" key="1">
    <source>
        <dbReference type="EMBL" id="GBM37472.1"/>
    </source>
</evidence>
<dbReference type="AlphaFoldDB" id="A0A4Y2F890"/>
<accession>A0A4Y2F890</accession>
<sequence length="279" mass="30755">MDMGPDDTKRLPMPDACCLYSYRTGWMDMGPLYRNTDIFLCPVPVAITATERVGWTWGHSYSNAAHARVPVCHSTVNQKLDGHGLISYGYRTRLLAAVPACAYSNQTGWMDAGPISTETSPMPPYLAHYSSEPGWMDMGPSPIQNVSLHAPCLLPLPNRLDGHAGPVYDTESPQPVPCHSTIGYRIIHMSPGLLSSDWDTRPLSIQNASLPLLWLATRPAWMDMGPLYDTERLPCPMPDMPKLPTGLDGHGTILDTNVPHALPDDHYSNRTGWMDMGSL</sequence>
<comment type="caution">
    <text evidence="1">The sequence shown here is derived from an EMBL/GenBank/DDBJ whole genome shotgun (WGS) entry which is preliminary data.</text>
</comment>
<reference evidence="1 2" key="1">
    <citation type="journal article" date="2019" name="Sci. Rep.">
        <title>Orb-weaving spider Araneus ventricosus genome elucidates the spidroin gene catalogue.</title>
        <authorList>
            <person name="Kono N."/>
            <person name="Nakamura H."/>
            <person name="Ohtoshi R."/>
            <person name="Moran D.A.P."/>
            <person name="Shinohara A."/>
            <person name="Yoshida Y."/>
            <person name="Fujiwara M."/>
            <person name="Mori M."/>
            <person name="Tomita M."/>
            <person name="Arakawa K."/>
        </authorList>
    </citation>
    <scope>NUCLEOTIDE SEQUENCE [LARGE SCALE GENOMIC DNA]</scope>
</reference>
<dbReference type="EMBL" id="BGPR01000841">
    <property type="protein sequence ID" value="GBM37472.1"/>
    <property type="molecule type" value="Genomic_DNA"/>
</dbReference>
<dbReference type="Proteomes" id="UP000499080">
    <property type="component" value="Unassembled WGS sequence"/>
</dbReference>
<gene>
    <name evidence="1" type="ORF">AVEN_263146_1</name>
</gene>
<name>A0A4Y2F890_ARAVE</name>
<evidence type="ECO:0000313" key="2">
    <source>
        <dbReference type="Proteomes" id="UP000499080"/>
    </source>
</evidence>
<keyword evidence="2" id="KW-1185">Reference proteome</keyword>